<evidence type="ECO:0000256" key="5">
    <source>
        <dbReference type="ARBA" id="ARBA00023242"/>
    </source>
</evidence>
<dbReference type="GO" id="GO:0043124">
    <property type="term" value="P:negative regulation of canonical NF-kappaB signal transduction"/>
    <property type="evidence" value="ECO:0007669"/>
    <property type="project" value="InterPro"/>
</dbReference>
<evidence type="ECO:0000256" key="4">
    <source>
        <dbReference type="ARBA" id="ARBA00023043"/>
    </source>
</evidence>
<evidence type="ECO:0000256" key="6">
    <source>
        <dbReference type="SAM" id="MobiDB-lite"/>
    </source>
</evidence>
<evidence type="ECO:0000256" key="1">
    <source>
        <dbReference type="ARBA" id="ARBA00004123"/>
    </source>
</evidence>
<feature type="compositionally biased region" description="Basic residues" evidence="6">
    <location>
        <begin position="54"/>
        <end position="71"/>
    </location>
</feature>
<feature type="region of interest" description="Disordered" evidence="6">
    <location>
        <begin position="168"/>
        <end position="209"/>
    </location>
</feature>
<evidence type="ECO:0000313" key="7">
    <source>
        <dbReference type="EMBL" id="OCK74283.1"/>
    </source>
</evidence>
<feature type="compositionally biased region" description="Basic residues" evidence="6">
    <location>
        <begin position="17"/>
        <end position="27"/>
    </location>
</feature>
<dbReference type="InterPro" id="IPR038753">
    <property type="entry name" value="NFKBIL1"/>
</dbReference>
<dbReference type="PANTHER" id="PTHR15263:SF1">
    <property type="entry name" value="NF-KAPPA-B INHIBITOR-LIKE PROTEIN 1"/>
    <property type="match status" value="1"/>
</dbReference>
<gene>
    <name evidence="7" type="ORF">K432DRAFT_311027</name>
</gene>
<reference evidence="7 8" key="1">
    <citation type="journal article" date="2016" name="Nat. Commun.">
        <title>Ectomycorrhizal ecology is imprinted in the genome of the dominant symbiotic fungus Cenococcum geophilum.</title>
        <authorList>
            <consortium name="DOE Joint Genome Institute"/>
            <person name="Peter M."/>
            <person name="Kohler A."/>
            <person name="Ohm R.A."/>
            <person name="Kuo A."/>
            <person name="Krutzmann J."/>
            <person name="Morin E."/>
            <person name="Arend M."/>
            <person name="Barry K.W."/>
            <person name="Binder M."/>
            <person name="Choi C."/>
            <person name="Clum A."/>
            <person name="Copeland A."/>
            <person name="Grisel N."/>
            <person name="Haridas S."/>
            <person name="Kipfer T."/>
            <person name="LaButti K."/>
            <person name="Lindquist E."/>
            <person name="Lipzen A."/>
            <person name="Maire R."/>
            <person name="Meier B."/>
            <person name="Mihaltcheva S."/>
            <person name="Molinier V."/>
            <person name="Murat C."/>
            <person name="Poggeler S."/>
            <person name="Quandt C.A."/>
            <person name="Sperisen C."/>
            <person name="Tritt A."/>
            <person name="Tisserant E."/>
            <person name="Crous P.W."/>
            <person name="Henrissat B."/>
            <person name="Nehls U."/>
            <person name="Egli S."/>
            <person name="Spatafora J.W."/>
            <person name="Grigoriev I.V."/>
            <person name="Martin F.M."/>
        </authorList>
    </citation>
    <scope>NUCLEOTIDE SEQUENCE [LARGE SCALE GENOMIC DNA]</scope>
    <source>
        <strain evidence="7 8">CBS 459.81</strain>
    </source>
</reference>
<protein>
    <submittedName>
        <fullName evidence="7">Uncharacterized protein</fullName>
    </submittedName>
</protein>
<keyword evidence="4" id="KW-0040">ANK repeat</keyword>
<organism evidence="7 8">
    <name type="scientific">Lepidopterella palustris CBS 459.81</name>
    <dbReference type="NCBI Taxonomy" id="1314670"/>
    <lineage>
        <taxon>Eukaryota</taxon>
        <taxon>Fungi</taxon>
        <taxon>Dikarya</taxon>
        <taxon>Ascomycota</taxon>
        <taxon>Pezizomycotina</taxon>
        <taxon>Dothideomycetes</taxon>
        <taxon>Pleosporomycetidae</taxon>
        <taxon>Mytilinidiales</taxon>
        <taxon>Argynnaceae</taxon>
        <taxon>Lepidopterella</taxon>
    </lineage>
</organism>
<feature type="compositionally biased region" description="Basic and acidic residues" evidence="6">
    <location>
        <begin position="36"/>
        <end position="53"/>
    </location>
</feature>
<name>A0A8E2J9I6_9PEZI</name>
<feature type="region of interest" description="Disordered" evidence="6">
    <location>
        <begin position="1"/>
        <end position="91"/>
    </location>
</feature>
<dbReference type="GO" id="GO:0005634">
    <property type="term" value="C:nucleus"/>
    <property type="evidence" value="ECO:0007669"/>
    <property type="project" value="UniProtKB-SubCell"/>
</dbReference>
<sequence>MEATGDGPTGNEFSSSKHTKFRFKSKRPQTDEDGETHESSNDKRRRRSDEGYRHSRRSHRHHHRSRRRKEHHSGPKDDPSLYDDTYLPNSRSSQYVDANTAFQESLFDALADDEGAAYWEGVYGQPIHVYPNTKPGPEGELERMTDEEYSAYVRAKIYEKSHEHIIEERERREKERQRLKTSKDQTSKMEAEHDEFQRRVQESLKRGEARKAVKQSKDAWTKYTVQWEELKKNVEHDKLTQVAARDIIPWPVQSGRWKDVSKEEIERFLRNAASGEDEPGTLLKGERVKWHPDKVQQRFGEQGIDSETMKLVTAVFQVVDRMWSDLRNQKTG</sequence>
<comment type="subcellular location">
    <subcellularLocation>
        <location evidence="1">Nucleus</location>
    </subcellularLocation>
</comment>
<evidence type="ECO:0000256" key="2">
    <source>
        <dbReference type="ARBA" id="ARBA00022553"/>
    </source>
</evidence>
<evidence type="ECO:0000256" key="3">
    <source>
        <dbReference type="ARBA" id="ARBA00022737"/>
    </source>
</evidence>
<keyword evidence="5" id="KW-0539">Nucleus</keyword>
<keyword evidence="3" id="KW-0677">Repeat</keyword>
<dbReference type="AlphaFoldDB" id="A0A8E2J9I6"/>
<dbReference type="Proteomes" id="UP000250266">
    <property type="component" value="Unassembled WGS sequence"/>
</dbReference>
<evidence type="ECO:0000313" key="8">
    <source>
        <dbReference type="Proteomes" id="UP000250266"/>
    </source>
</evidence>
<accession>A0A8E2J9I6</accession>
<keyword evidence="8" id="KW-1185">Reference proteome</keyword>
<dbReference type="EMBL" id="KV745514">
    <property type="protein sequence ID" value="OCK74283.1"/>
    <property type="molecule type" value="Genomic_DNA"/>
</dbReference>
<proteinExistence type="predicted"/>
<keyword evidence="2" id="KW-0597">Phosphoprotein</keyword>
<dbReference type="OrthoDB" id="412109at2759"/>
<dbReference type="PANTHER" id="PTHR15263">
    <property type="entry name" value="I-KAPPA-B-LIKE PROTEIN IKBL"/>
    <property type="match status" value="1"/>
</dbReference>